<evidence type="ECO:0000259" key="4">
    <source>
        <dbReference type="Pfam" id="PF13505"/>
    </source>
</evidence>
<feature type="domain" description="OmpA-like" evidence="3">
    <location>
        <begin position="238"/>
        <end position="282"/>
    </location>
</feature>
<dbReference type="Pfam" id="PF13505">
    <property type="entry name" value="OMP_b-brl"/>
    <property type="match status" value="1"/>
</dbReference>
<keyword evidence="1 2" id="KW-0732">Signal</keyword>
<dbReference type="SUPFAM" id="SSF56925">
    <property type="entry name" value="OMPA-like"/>
    <property type="match status" value="1"/>
</dbReference>
<dbReference type="Proteomes" id="UP000316981">
    <property type="component" value="Unassembled WGS sequence"/>
</dbReference>
<evidence type="ECO:0000313" key="5">
    <source>
        <dbReference type="EMBL" id="TVT86905.1"/>
    </source>
</evidence>
<comment type="caution">
    <text evidence="5">The sequence shown here is derived from an EMBL/GenBank/DDBJ whole genome shotgun (WGS) entry which is preliminary data.</text>
</comment>
<dbReference type="InterPro" id="IPR050330">
    <property type="entry name" value="Bact_OuterMem_StrucFunc"/>
</dbReference>
<feature type="domain" description="Outer membrane protein beta-barrel" evidence="4">
    <location>
        <begin position="7"/>
        <end position="193"/>
    </location>
</feature>
<dbReference type="PANTHER" id="PTHR30329:SF21">
    <property type="entry name" value="LIPOPROTEIN YIAD-RELATED"/>
    <property type="match status" value="1"/>
</dbReference>
<gene>
    <name evidence="5" type="ORF">FPV60_02400</name>
</gene>
<evidence type="ECO:0000256" key="2">
    <source>
        <dbReference type="SAM" id="SignalP"/>
    </source>
</evidence>
<dbReference type="CDD" id="cd07185">
    <property type="entry name" value="OmpA_C-like"/>
    <property type="match status" value="1"/>
</dbReference>
<dbReference type="RefSeq" id="WP_144582940.1">
    <property type="nucleotide sequence ID" value="NZ_VMTP01000015.1"/>
</dbReference>
<organism evidence="5 6">
    <name type="scientific">Acinetobacter colistiniresistens</name>
    <dbReference type="NCBI Taxonomy" id="280145"/>
    <lineage>
        <taxon>Bacteria</taxon>
        <taxon>Pseudomonadati</taxon>
        <taxon>Pseudomonadota</taxon>
        <taxon>Gammaproteobacteria</taxon>
        <taxon>Moraxellales</taxon>
        <taxon>Moraxellaceae</taxon>
        <taxon>Acinetobacter</taxon>
    </lineage>
</organism>
<dbReference type="InterPro" id="IPR036737">
    <property type="entry name" value="OmpA-like_sf"/>
</dbReference>
<dbReference type="EMBL" id="VMTP01000015">
    <property type="protein sequence ID" value="TVT86905.1"/>
    <property type="molecule type" value="Genomic_DNA"/>
</dbReference>
<dbReference type="Gene3D" id="3.30.1330.60">
    <property type="entry name" value="OmpA-like domain"/>
    <property type="match status" value="1"/>
</dbReference>
<name>A0A558FN08_9GAMM</name>
<evidence type="ECO:0000259" key="3">
    <source>
        <dbReference type="Pfam" id="PF00691"/>
    </source>
</evidence>
<reference evidence="5 6" key="1">
    <citation type="submission" date="2019-07" db="EMBL/GenBank/DDBJ databases">
        <title>Draft Genome Sequence of the first blaOXA-58-Harboring Acinetobacter colistiniresistens clinical isolate from Brazil.</title>
        <authorList>
            <person name="Favaro L.S."/>
            <person name="Paula-Petroli S.B."/>
            <person name="Moura C.F."/>
            <person name="Tognim M.C.B."/>
            <person name="Venancio E.J."/>
            <person name="Yamada-Ogatta S.F."/>
            <person name="Carrara-Marroni F.E."/>
        </authorList>
    </citation>
    <scope>NUCLEOTIDE SEQUENCE [LARGE SCALE GENOMIC DNA]</scope>
    <source>
        <strain evidence="5 6">DL</strain>
    </source>
</reference>
<proteinExistence type="predicted"/>
<dbReference type="PANTHER" id="PTHR30329">
    <property type="entry name" value="STATOR ELEMENT OF FLAGELLAR MOTOR COMPLEX"/>
    <property type="match status" value="1"/>
</dbReference>
<dbReference type="InterPro" id="IPR027385">
    <property type="entry name" value="Beta-barrel_OMP"/>
</dbReference>
<dbReference type="Pfam" id="PF00691">
    <property type="entry name" value="OmpA"/>
    <property type="match status" value="1"/>
</dbReference>
<evidence type="ECO:0000313" key="6">
    <source>
        <dbReference type="Proteomes" id="UP000316981"/>
    </source>
</evidence>
<accession>A0A558FN08</accession>
<feature type="signal peptide" evidence="2">
    <location>
        <begin position="1"/>
        <end position="18"/>
    </location>
</feature>
<sequence>MKLSRIALAMLVAAPLAAANAGITVTPLMLGYTFQDSKSNNGPKHLTNGPEIKDDLFVGAALGVELTPWLGFEAEYNQVKGDVDGSTPNAGYKQQQINGNFYVTSDLITKNYDSKIKPYVLLGAGHYKYTFDDATPAQLGRAGRGLKEEGTLGNAGFGAFWRLNDALSLRTEARGTYNIDEDFWNYTALAGLNVVLGGHLKPAAAVVEVTPVEPTPVAPQPQELTEDLNMELRVFFDTRANSVKSALVNEYNVSASRLTTQGFAWDQPIADNKTKEGRAMNRRVFAAISGSRTVLVQPGQAR</sequence>
<feature type="chain" id="PRO_5021839870" evidence="2">
    <location>
        <begin position="19"/>
        <end position="302"/>
    </location>
</feature>
<dbReference type="AlphaFoldDB" id="A0A558FN08"/>
<dbReference type="InterPro" id="IPR011250">
    <property type="entry name" value="OMP/PagP_B-barrel"/>
</dbReference>
<dbReference type="SUPFAM" id="SSF103088">
    <property type="entry name" value="OmpA-like"/>
    <property type="match status" value="1"/>
</dbReference>
<dbReference type="Gene3D" id="2.40.160.20">
    <property type="match status" value="1"/>
</dbReference>
<protein>
    <submittedName>
        <fullName evidence="5">OmpA family protein</fullName>
    </submittedName>
</protein>
<evidence type="ECO:0000256" key="1">
    <source>
        <dbReference type="ARBA" id="ARBA00022729"/>
    </source>
</evidence>
<dbReference type="InterPro" id="IPR006665">
    <property type="entry name" value="OmpA-like"/>
</dbReference>